<evidence type="ECO:0000313" key="6">
    <source>
        <dbReference type="Proteomes" id="UP000593568"/>
    </source>
</evidence>
<proteinExistence type="inferred from homology"/>
<evidence type="ECO:0000313" key="5">
    <source>
        <dbReference type="EMBL" id="MBA0775322.1"/>
    </source>
</evidence>
<protein>
    <recommendedName>
        <fullName evidence="7">Interferon-related developmental regulator 1</fullName>
    </recommendedName>
</protein>
<dbReference type="Pfam" id="PF05004">
    <property type="entry name" value="IFRD"/>
    <property type="match status" value="1"/>
</dbReference>
<dbReference type="PANTHER" id="PTHR12354">
    <property type="entry name" value="INTERFERON-RELATED DEVELOPMENTAL REGULATOR"/>
    <property type="match status" value="1"/>
</dbReference>
<reference evidence="5 6" key="1">
    <citation type="journal article" date="2019" name="Genome Biol. Evol.">
        <title>Insights into the evolution of the New World diploid cottons (Gossypium, subgenus Houzingenia) based on genome sequencing.</title>
        <authorList>
            <person name="Grover C.E."/>
            <person name="Arick M.A. 2nd"/>
            <person name="Thrash A."/>
            <person name="Conover J.L."/>
            <person name="Sanders W.S."/>
            <person name="Peterson D.G."/>
            <person name="Frelichowski J.E."/>
            <person name="Scheffler J.A."/>
            <person name="Scheffler B.E."/>
            <person name="Wendel J.F."/>
        </authorList>
    </citation>
    <scope>NUCLEOTIDE SEQUENCE [LARGE SCALE GENOMIC DNA]</scope>
    <source>
        <strain evidence="5">8</strain>
        <tissue evidence="5">Leaf</tissue>
    </source>
</reference>
<dbReference type="InterPro" id="IPR007701">
    <property type="entry name" value="Interferon-rel_develop_reg_N"/>
</dbReference>
<dbReference type="Gene3D" id="1.25.10.10">
    <property type="entry name" value="Leucine-rich Repeat Variant"/>
    <property type="match status" value="1"/>
</dbReference>
<dbReference type="InterPro" id="IPR006921">
    <property type="entry name" value="Interferon-rel_develop_reg_C"/>
</dbReference>
<dbReference type="Proteomes" id="UP000593568">
    <property type="component" value="Unassembled WGS sequence"/>
</dbReference>
<name>A0A7J9EQK6_9ROSI</name>
<organism evidence="5 6">
    <name type="scientific">Gossypium trilobum</name>
    <dbReference type="NCBI Taxonomy" id="34281"/>
    <lineage>
        <taxon>Eukaryota</taxon>
        <taxon>Viridiplantae</taxon>
        <taxon>Streptophyta</taxon>
        <taxon>Embryophyta</taxon>
        <taxon>Tracheophyta</taxon>
        <taxon>Spermatophyta</taxon>
        <taxon>Magnoliopsida</taxon>
        <taxon>eudicotyledons</taxon>
        <taxon>Gunneridae</taxon>
        <taxon>Pentapetalae</taxon>
        <taxon>rosids</taxon>
        <taxon>malvids</taxon>
        <taxon>Malvales</taxon>
        <taxon>Malvaceae</taxon>
        <taxon>Malvoideae</taxon>
        <taxon>Gossypium</taxon>
    </lineage>
</organism>
<keyword evidence="6" id="KW-1185">Reference proteome</keyword>
<evidence type="ECO:0000256" key="1">
    <source>
        <dbReference type="ARBA" id="ARBA00008828"/>
    </source>
</evidence>
<dbReference type="InterPro" id="IPR016024">
    <property type="entry name" value="ARM-type_fold"/>
</dbReference>
<comment type="similarity">
    <text evidence="1">Belongs to the IFRD family.</text>
</comment>
<dbReference type="InterPro" id="IPR039777">
    <property type="entry name" value="IFRD"/>
</dbReference>
<accession>A0A7J9EQK6</accession>
<evidence type="ECO:0000259" key="4">
    <source>
        <dbReference type="Pfam" id="PF05004"/>
    </source>
</evidence>
<dbReference type="SUPFAM" id="SSF48371">
    <property type="entry name" value="ARM repeat"/>
    <property type="match status" value="1"/>
</dbReference>
<evidence type="ECO:0000256" key="2">
    <source>
        <dbReference type="SAM" id="MobiDB-lite"/>
    </source>
</evidence>
<evidence type="ECO:0000259" key="3">
    <source>
        <dbReference type="Pfam" id="PF04836"/>
    </source>
</evidence>
<feature type="domain" description="Interferon-related developmental regulator C-terminal" evidence="3">
    <location>
        <begin position="350"/>
        <end position="402"/>
    </location>
</feature>
<feature type="domain" description="Interferon-related developmental regulator N-terminal" evidence="4">
    <location>
        <begin position="13"/>
        <end position="322"/>
    </location>
</feature>
<sequence length="419" mass="45750">MLDSDDDNSSVSSSSTMRSDRMSVSASEEVEFNKDSLLDEAVDALYEKRGSTREKALAVIIEAFNSNLQQGQQFVERKFATLLHQCLNSIKKGSSKEISLASHAIGLLALTVGPGDNAREILEESMIPLSQAFKSGSDPSKTASLLECMAVITFVGGNDPEDTEKSMQIIWQVVHPKLGSNVVAVKPSAAVITAVVSAWSFLLTTMDGWRLSPKLWQESITYLSSLLDKNDRSVRIAAGEALAVIFEMGSLEKFAAETKGSSDGSVSEGNKSKEGFSYIQGLKGKILNQVRDLSVEAGGKGSAKKDLNNQRNLFKDVLEFLEDCYSPNTSMKIGGDLLQTSSWSQLIQENEFLQDIFGFTPNKRNLLGSEHMSNGEKRMYKSPNSALNKARTQLLNKQRMLSAGKNFGHYAVNVGDEDS</sequence>
<feature type="compositionally biased region" description="Low complexity" evidence="2">
    <location>
        <begin position="9"/>
        <end position="25"/>
    </location>
</feature>
<dbReference type="InterPro" id="IPR011989">
    <property type="entry name" value="ARM-like"/>
</dbReference>
<evidence type="ECO:0008006" key="7">
    <source>
        <dbReference type="Google" id="ProtNLM"/>
    </source>
</evidence>
<dbReference type="EMBL" id="JABEZW010000009">
    <property type="protein sequence ID" value="MBA0775322.1"/>
    <property type="molecule type" value="Genomic_DNA"/>
</dbReference>
<comment type="caution">
    <text evidence="5">The sequence shown here is derived from an EMBL/GenBank/DDBJ whole genome shotgun (WGS) entry which is preliminary data.</text>
</comment>
<feature type="region of interest" description="Disordered" evidence="2">
    <location>
        <begin position="1"/>
        <end position="27"/>
    </location>
</feature>
<gene>
    <name evidence="5" type="ORF">Gotri_010475</name>
</gene>
<dbReference type="AlphaFoldDB" id="A0A7J9EQK6"/>
<dbReference type="Pfam" id="PF04836">
    <property type="entry name" value="IFRD_C"/>
    <property type="match status" value="1"/>
</dbReference>
<dbReference type="PANTHER" id="PTHR12354:SF1">
    <property type="entry name" value="INTERFERON-RELATED DEVELOPMENTAL REGULATOR 1"/>
    <property type="match status" value="1"/>
</dbReference>